<evidence type="ECO:0000256" key="2">
    <source>
        <dbReference type="SAM" id="Phobius"/>
    </source>
</evidence>
<keyword evidence="2" id="KW-1133">Transmembrane helix</keyword>
<proteinExistence type="predicted"/>
<sequence>MKKKKVNKTIIYYAIFIFSALLIIFGSIFSATNYNSFKNYQIAKEYYDLNNNEKSFNELVQDFNSEFNKLSNLEKEQKTKESIEFFKQYPTFNDFKKANPTLTNNELAEYKYYQFNYYYTIDGSIFIVSLFLLSLGLTISISVLPPFVLMVKKRKATFNKNNSDSGKRKNKTVNKNRNYKKQNNKKK</sequence>
<gene>
    <name evidence="3" type="ordered locus">MYPE6700</name>
</gene>
<evidence type="ECO:0000313" key="3">
    <source>
        <dbReference type="EMBL" id="BAC44462.1"/>
    </source>
</evidence>
<dbReference type="AlphaFoldDB" id="Q8EV96"/>
<accession>Q8EV96</accession>
<evidence type="ECO:0000256" key="1">
    <source>
        <dbReference type="SAM" id="MobiDB-lite"/>
    </source>
</evidence>
<keyword evidence="2" id="KW-0472">Membrane</keyword>
<feature type="transmembrane region" description="Helical" evidence="2">
    <location>
        <begin position="12"/>
        <end position="31"/>
    </location>
</feature>
<dbReference type="RefSeq" id="WP_011077492.1">
    <property type="nucleotide sequence ID" value="NC_004432.1"/>
</dbReference>
<dbReference type="InParanoid" id="Q8EV96"/>
<keyword evidence="4" id="KW-1185">Reference proteome</keyword>
<protein>
    <submittedName>
        <fullName evidence="3">Uncharacterized protein</fullName>
    </submittedName>
</protein>
<name>Q8EV96_MALP2</name>
<reference evidence="3 4" key="1">
    <citation type="journal article" date="2002" name="Nucleic Acids Res.">
        <title>The complete genomic sequence of Mycoplasma penetrans, an intracellular bacterial pathogen in humans.</title>
        <authorList>
            <person name="Sasaki Y."/>
            <person name="Ishikawa J."/>
            <person name="Yamashita A."/>
            <person name="Oshima K."/>
            <person name="Kenri T."/>
            <person name="Furuya K."/>
            <person name="Yoshino C."/>
            <person name="Horino A."/>
            <person name="Shiba T."/>
            <person name="Sasaki T."/>
            <person name="Hattori M."/>
        </authorList>
    </citation>
    <scope>NUCLEOTIDE SEQUENCE [LARGE SCALE GENOMIC DNA]</scope>
    <source>
        <strain evidence="3 4">HF-2</strain>
    </source>
</reference>
<dbReference type="EMBL" id="BA000026">
    <property type="protein sequence ID" value="BAC44462.1"/>
    <property type="molecule type" value="Genomic_DNA"/>
</dbReference>
<dbReference type="Proteomes" id="UP000002522">
    <property type="component" value="Chromosome"/>
</dbReference>
<feature type="transmembrane region" description="Helical" evidence="2">
    <location>
        <begin position="125"/>
        <end position="151"/>
    </location>
</feature>
<organism evidence="3 4">
    <name type="scientific">Malacoplasma penetrans (strain HF-2)</name>
    <name type="common">Mycoplasma penetrans</name>
    <dbReference type="NCBI Taxonomy" id="272633"/>
    <lineage>
        <taxon>Bacteria</taxon>
        <taxon>Bacillati</taxon>
        <taxon>Mycoplasmatota</taxon>
        <taxon>Mycoplasmoidales</taxon>
        <taxon>Mycoplasmoidaceae</taxon>
        <taxon>Malacoplasma</taxon>
    </lineage>
</organism>
<feature type="compositionally biased region" description="Basic residues" evidence="1">
    <location>
        <begin position="168"/>
        <end position="187"/>
    </location>
</feature>
<dbReference type="KEGG" id="mpe:MYPE6700"/>
<keyword evidence="2" id="KW-0812">Transmembrane</keyword>
<feature type="region of interest" description="Disordered" evidence="1">
    <location>
        <begin position="159"/>
        <end position="187"/>
    </location>
</feature>
<dbReference type="HOGENOM" id="CLU_1446194_0_0_14"/>
<evidence type="ECO:0000313" key="4">
    <source>
        <dbReference type="Proteomes" id="UP000002522"/>
    </source>
</evidence>